<comment type="caution">
    <text evidence="1">The sequence shown here is derived from an EMBL/GenBank/DDBJ whole genome shotgun (WGS) entry which is preliminary data.</text>
</comment>
<reference evidence="1 2" key="1">
    <citation type="journal article" date="2015" name="Genome Biol. Evol.">
        <title>Comparative Genomics of a Bacterivorous Green Alga Reveals Evolutionary Causalities and Consequences of Phago-Mixotrophic Mode of Nutrition.</title>
        <authorList>
            <person name="Burns J.A."/>
            <person name="Paasch A."/>
            <person name="Narechania A."/>
            <person name="Kim E."/>
        </authorList>
    </citation>
    <scope>NUCLEOTIDE SEQUENCE [LARGE SCALE GENOMIC DNA]</scope>
    <source>
        <strain evidence="1 2">PLY_AMNH</strain>
    </source>
</reference>
<organism evidence="1 2">
    <name type="scientific">Cymbomonas tetramitiformis</name>
    <dbReference type="NCBI Taxonomy" id="36881"/>
    <lineage>
        <taxon>Eukaryota</taxon>
        <taxon>Viridiplantae</taxon>
        <taxon>Chlorophyta</taxon>
        <taxon>Pyramimonadophyceae</taxon>
        <taxon>Pyramimonadales</taxon>
        <taxon>Pyramimonadaceae</taxon>
        <taxon>Cymbomonas</taxon>
    </lineage>
</organism>
<evidence type="ECO:0000313" key="2">
    <source>
        <dbReference type="Proteomes" id="UP001190700"/>
    </source>
</evidence>
<accession>A0AAE0L4B0</accession>
<keyword evidence="2" id="KW-1185">Reference proteome</keyword>
<gene>
    <name evidence="1" type="ORF">CYMTET_20306</name>
</gene>
<evidence type="ECO:0000313" key="1">
    <source>
        <dbReference type="EMBL" id="KAK3271337.1"/>
    </source>
</evidence>
<sequence length="146" mass="14894">MPADLRPVPLSTLMNLATHIFVAREQLQQAELGAAAGPSIAGAAYSGVDERVLEVLGTLTTRLEKIEAAINFQKAGGTIGVPFPSAIAAAERVKGRRTMGTSKECPYGGKSAAGGTAAYCMPADGEGGISEWPGGRAATFSAATQD</sequence>
<protein>
    <submittedName>
        <fullName evidence="1">Uncharacterized protein</fullName>
    </submittedName>
</protein>
<dbReference type="Proteomes" id="UP001190700">
    <property type="component" value="Unassembled WGS sequence"/>
</dbReference>
<dbReference type="AlphaFoldDB" id="A0AAE0L4B0"/>
<dbReference type="EMBL" id="LGRX02009831">
    <property type="protein sequence ID" value="KAK3271337.1"/>
    <property type="molecule type" value="Genomic_DNA"/>
</dbReference>
<proteinExistence type="predicted"/>
<name>A0AAE0L4B0_9CHLO</name>